<evidence type="ECO:0000256" key="1">
    <source>
        <dbReference type="SAM" id="MobiDB-lite"/>
    </source>
</evidence>
<feature type="region of interest" description="Disordered" evidence="1">
    <location>
        <begin position="18"/>
        <end position="42"/>
    </location>
</feature>
<protein>
    <submittedName>
        <fullName evidence="2">Uncharacterized protein</fullName>
    </submittedName>
</protein>
<dbReference type="Proteomes" id="UP001163046">
    <property type="component" value="Unassembled WGS sequence"/>
</dbReference>
<keyword evidence="3" id="KW-1185">Reference proteome</keyword>
<evidence type="ECO:0000313" key="3">
    <source>
        <dbReference type="Proteomes" id="UP001163046"/>
    </source>
</evidence>
<organism evidence="2 3">
    <name type="scientific">Desmophyllum pertusum</name>
    <dbReference type="NCBI Taxonomy" id="174260"/>
    <lineage>
        <taxon>Eukaryota</taxon>
        <taxon>Metazoa</taxon>
        <taxon>Cnidaria</taxon>
        <taxon>Anthozoa</taxon>
        <taxon>Hexacorallia</taxon>
        <taxon>Scleractinia</taxon>
        <taxon>Caryophylliina</taxon>
        <taxon>Caryophylliidae</taxon>
        <taxon>Desmophyllum</taxon>
    </lineage>
</organism>
<feature type="compositionally biased region" description="Polar residues" evidence="1">
    <location>
        <begin position="28"/>
        <end position="40"/>
    </location>
</feature>
<feature type="compositionally biased region" description="Basic and acidic residues" evidence="1">
    <location>
        <begin position="18"/>
        <end position="27"/>
    </location>
</feature>
<name>A0A9X0D067_9CNID</name>
<comment type="caution">
    <text evidence="2">The sequence shown here is derived from an EMBL/GenBank/DDBJ whole genome shotgun (WGS) entry which is preliminary data.</text>
</comment>
<proteinExistence type="predicted"/>
<reference evidence="2" key="1">
    <citation type="submission" date="2023-01" db="EMBL/GenBank/DDBJ databases">
        <title>Genome assembly of the deep-sea coral Lophelia pertusa.</title>
        <authorList>
            <person name="Herrera S."/>
            <person name="Cordes E."/>
        </authorList>
    </citation>
    <scope>NUCLEOTIDE SEQUENCE</scope>
    <source>
        <strain evidence="2">USNM1676648</strain>
        <tissue evidence="2">Polyp</tissue>
    </source>
</reference>
<gene>
    <name evidence="2" type="ORF">OS493_012756</name>
</gene>
<accession>A0A9X0D067</accession>
<dbReference type="EMBL" id="MU826355">
    <property type="protein sequence ID" value="KAJ7379994.1"/>
    <property type="molecule type" value="Genomic_DNA"/>
</dbReference>
<dbReference type="AlphaFoldDB" id="A0A9X0D067"/>
<evidence type="ECO:0000313" key="2">
    <source>
        <dbReference type="EMBL" id="KAJ7379994.1"/>
    </source>
</evidence>
<sequence>MFKETWENEDGVVETKVQRKADMENHNGHSQGEISISQSPEPAVLDSSAAYNSNNAYSTWAMCNAGVEILDVFFR</sequence>